<dbReference type="HOGENOM" id="CLU_2939135_0_0_5"/>
<proteinExistence type="predicted"/>
<sequence length="60" mass="6398">MDLFQISLLFGIYSLTTMANGPAQLRRSPRMRPEGPAKANLGNPCSIWHGAGASIEALIG</sequence>
<dbReference type="Proteomes" id="UP000015347">
    <property type="component" value="Unassembled WGS sequence"/>
</dbReference>
<dbReference type="AlphaFoldDB" id="S9RR91"/>
<organism evidence="1 2">
    <name type="scientific">Salipiger mucosus DSM 16094</name>
    <dbReference type="NCBI Taxonomy" id="1123237"/>
    <lineage>
        <taxon>Bacteria</taxon>
        <taxon>Pseudomonadati</taxon>
        <taxon>Pseudomonadota</taxon>
        <taxon>Alphaproteobacteria</taxon>
        <taxon>Rhodobacterales</taxon>
        <taxon>Roseobacteraceae</taxon>
        <taxon>Salipiger</taxon>
    </lineage>
</organism>
<accession>S9RR91</accession>
<comment type="caution">
    <text evidence="1">The sequence shown here is derived from an EMBL/GenBank/DDBJ whole genome shotgun (WGS) entry which is preliminary data.</text>
</comment>
<name>S9RR91_9RHOB</name>
<protein>
    <submittedName>
        <fullName evidence="1">Uncharacterized protein</fullName>
    </submittedName>
</protein>
<dbReference type="STRING" id="1123237.Salmuc_04522"/>
<dbReference type="EMBL" id="APVH01000048">
    <property type="protein sequence ID" value="EPX76494.1"/>
    <property type="molecule type" value="Genomic_DNA"/>
</dbReference>
<reference evidence="2" key="1">
    <citation type="journal article" date="2014" name="Stand. Genomic Sci.">
        <title>Genome sequence of the exopolysaccharide-producing Salipiger mucosus type strain (DSM 16094(T)), a moderately halophilic member of the Roseobacter clade.</title>
        <authorList>
            <person name="Riedel T."/>
            <person name="Spring S."/>
            <person name="Fiebig A."/>
            <person name="Petersen J."/>
            <person name="Kyrpides N.C."/>
            <person name="Goker M."/>
            <person name="Klenk H.P."/>
        </authorList>
    </citation>
    <scope>NUCLEOTIDE SEQUENCE [LARGE SCALE GENOMIC DNA]</scope>
    <source>
        <strain evidence="2">DSM 16094</strain>
    </source>
</reference>
<gene>
    <name evidence="1" type="ORF">Salmuc_04522</name>
</gene>
<evidence type="ECO:0000313" key="2">
    <source>
        <dbReference type="Proteomes" id="UP000015347"/>
    </source>
</evidence>
<evidence type="ECO:0000313" key="1">
    <source>
        <dbReference type="EMBL" id="EPX76494.1"/>
    </source>
</evidence>
<keyword evidence="2" id="KW-1185">Reference proteome</keyword>